<reference evidence="1 2" key="1">
    <citation type="submission" date="2017-02" db="EMBL/GenBank/DDBJ databases">
        <title>Complete genome sequences of Mycobacterium kansasii strains isolated from rhesus macaques.</title>
        <authorList>
            <person name="Panda A."/>
            <person name="Nagaraj S."/>
            <person name="Zhao X."/>
            <person name="Tettelin H."/>
            <person name="Detolla L.J."/>
        </authorList>
    </citation>
    <scope>NUCLEOTIDE SEQUENCE [LARGE SCALE GENOMIC DNA]</scope>
    <source>
        <strain evidence="1 2">11-3813</strain>
    </source>
</reference>
<name>A0A1V3WU69_MYCKA</name>
<gene>
    <name evidence="1" type="ORF">BZL30_6619</name>
</gene>
<dbReference type="AlphaFoldDB" id="A0A1V3WU69"/>
<dbReference type="EMBL" id="MVBM01000006">
    <property type="protein sequence ID" value="OOK70465.1"/>
    <property type="molecule type" value="Genomic_DNA"/>
</dbReference>
<comment type="caution">
    <text evidence="1">The sequence shown here is derived from an EMBL/GenBank/DDBJ whole genome shotgun (WGS) entry which is preliminary data.</text>
</comment>
<proteinExistence type="predicted"/>
<protein>
    <submittedName>
        <fullName evidence="1">Uncharacterized protein</fullName>
    </submittedName>
</protein>
<evidence type="ECO:0000313" key="2">
    <source>
        <dbReference type="Proteomes" id="UP000189229"/>
    </source>
</evidence>
<sequence>MPSWSTTASRSVVRFRTLPDAVSSMRSLTRRTEALACPAWDITRPRTCGVSRRRAFPAAR</sequence>
<dbReference type="Proteomes" id="UP000189229">
    <property type="component" value="Unassembled WGS sequence"/>
</dbReference>
<accession>A0A1V3WU69</accession>
<organism evidence="1 2">
    <name type="scientific">Mycobacterium kansasii</name>
    <dbReference type="NCBI Taxonomy" id="1768"/>
    <lineage>
        <taxon>Bacteria</taxon>
        <taxon>Bacillati</taxon>
        <taxon>Actinomycetota</taxon>
        <taxon>Actinomycetes</taxon>
        <taxon>Mycobacteriales</taxon>
        <taxon>Mycobacteriaceae</taxon>
        <taxon>Mycobacterium</taxon>
    </lineage>
</organism>
<evidence type="ECO:0000313" key="1">
    <source>
        <dbReference type="EMBL" id="OOK70465.1"/>
    </source>
</evidence>